<dbReference type="EMBL" id="JAIOUQ010000009">
    <property type="protein sequence ID" value="MBZ2166098.1"/>
    <property type="molecule type" value="Genomic_DNA"/>
</dbReference>
<dbReference type="InterPro" id="IPR027417">
    <property type="entry name" value="P-loop_NTPase"/>
</dbReference>
<evidence type="ECO:0000313" key="2">
    <source>
        <dbReference type="EMBL" id="MBZ2166098.1"/>
    </source>
</evidence>
<keyword evidence="3" id="KW-1185">Reference proteome</keyword>
<dbReference type="InterPro" id="IPR010224">
    <property type="entry name" value="MinD_archaea"/>
</dbReference>
<dbReference type="Pfam" id="PF01656">
    <property type="entry name" value="CbiA"/>
    <property type="match status" value="1"/>
</dbReference>
<dbReference type="GO" id="GO:0009898">
    <property type="term" value="C:cytoplasmic side of plasma membrane"/>
    <property type="evidence" value="ECO:0007669"/>
    <property type="project" value="TreeGrafter"/>
</dbReference>
<dbReference type="GO" id="GO:0051301">
    <property type="term" value="P:cell division"/>
    <property type="evidence" value="ECO:0007669"/>
    <property type="project" value="UniProtKB-KW"/>
</dbReference>
<evidence type="ECO:0000313" key="3">
    <source>
        <dbReference type="Proteomes" id="UP000825933"/>
    </source>
</evidence>
<accession>A0A8T5UQQ7</accession>
<dbReference type="PANTHER" id="PTHR43384:SF10">
    <property type="entry name" value="ATPASE INVOLVED IN CHROMOSOME PARTITIONING, PARA_MIND FAMILY"/>
    <property type="match status" value="1"/>
</dbReference>
<protein>
    <submittedName>
        <fullName evidence="2">Cell division ATPase MinD</fullName>
    </submittedName>
</protein>
<dbReference type="AlphaFoldDB" id="A0A8T5UQQ7"/>
<keyword evidence="2" id="KW-0132">Cell division</keyword>
<organism evidence="2 3">
    <name type="scientific">Methanobacterium spitsbergense</name>
    <dbReference type="NCBI Taxonomy" id="2874285"/>
    <lineage>
        <taxon>Archaea</taxon>
        <taxon>Methanobacteriati</taxon>
        <taxon>Methanobacteriota</taxon>
        <taxon>Methanomada group</taxon>
        <taxon>Methanobacteria</taxon>
        <taxon>Methanobacteriales</taxon>
        <taxon>Methanobacteriaceae</taxon>
        <taxon>Methanobacterium</taxon>
    </lineage>
</organism>
<dbReference type="GO" id="GO:0051782">
    <property type="term" value="P:negative regulation of cell division"/>
    <property type="evidence" value="ECO:0007669"/>
    <property type="project" value="TreeGrafter"/>
</dbReference>
<dbReference type="GO" id="GO:0016887">
    <property type="term" value="F:ATP hydrolysis activity"/>
    <property type="evidence" value="ECO:0007669"/>
    <property type="project" value="TreeGrafter"/>
</dbReference>
<dbReference type="GO" id="GO:0005829">
    <property type="term" value="C:cytosol"/>
    <property type="evidence" value="ECO:0007669"/>
    <property type="project" value="TreeGrafter"/>
</dbReference>
<evidence type="ECO:0000259" key="1">
    <source>
        <dbReference type="Pfam" id="PF01656"/>
    </source>
</evidence>
<dbReference type="InterPro" id="IPR002586">
    <property type="entry name" value="CobQ/CobB/MinD/ParA_Nub-bd_dom"/>
</dbReference>
<feature type="domain" description="CobQ/CobB/MinD/ParA nucleotide binding" evidence="1">
    <location>
        <begin position="5"/>
        <end position="212"/>
    </location>
</feature>
<gene>
    <name evidence="2" type="primary">minD</name>
    <name evidence="2" type="ORF">K8N75_08605</name>
</gene>
<sequence length="263" mass="29101">MSRFIAFASGKGGVGRTSITFNLGVALSLFGEEVVMLDLDLVMANLDVITGLLNPDVTLHDVLVRDKSIDECVYEVNQGIRVVPTGIHFETLKHINPNYISWNKIMNEISDYGDIFLMDLPAGINANVFEGLPENTEAILVTQSTMPSVADALKIRILFNELNIKISGFVLNMWYDDKFLLSENEIESILEVPMIGLIPYDREVERSMALGRSVVEVNPSSPTSNAVMQLAADLLGKEYKPIEPNKEGIVGRIKKFVGLLPDE</sequence>
<name>A0A8T5UQQ7_9EURY</name>
<dbReference type="InterPro" id="IPR050625">
    <property type="entry name" value="ParA/MinD_ATPase"/>
</dbReference>
<keyword evidence="2" id="KW-0131">Cell cycle</keyword>
<comment type="caution">
    <text evidence="2">The sequence shown here is derived from an EMBL/GenBank/DDBJ whole genome shotgun (WGS) entry which is preliminary data.</text>
</comment>
<dbReference type="SUPFAM" id="SSF52540">
    <property type="entry name" value="P-loop containing nucleoside triphosphate hydrolases"/>
    <property type="match status" value="1"/>
</dbReference>
<dbReference type="PANTHER" id="PTHR43384">
    <property type="entry name" value="SEPTUM SITE-DETERMINING PROTEIN MIND HOMOLOG, CHLOROPLASTIC-RELATED"/>
    <property type="match status" value="1"/>
</dbReference>
<dbReference type="Proteomes" id="UP000825933">
    <property type="component" value="Unassembled WGS sequence"/>
</dbReference>
<dbReference type="Gene3D" id="3.40.50.300">
    <property type="entry name" value="P-loop containing nucleotide triphosphate hydrolases"/>
    <property type="match status" value="1"/>
</dbReference>
<reference evidence="3" key="1">
    <citation type="journal article" date="2022" name="Microbiol. Resour. Announc.">
        <title>Draft Genome Sequence of a Methanogenic Archaeon from West Spitsbergen Permafrost.</title>
        <authorList>
            <person name="Trubitsyn V."/>
            <person name="Rivkina E."/>
            <person name="Shcherbakova V."/>
        </authorList>
    </citation>
    <scope>NUCLEOTIDE SEQUENCE [LARGE SCALE GENOMIC DNA]</scope>
    <source>
        <strain evidence="3">VT</strain>
    </source>
</reference>
<proteinExistence type="predicted"/>
<dbReference type="NCBIfam" id="TIGR01969">
    <property type="entry name" value="minD_arch"/>
    <property type="match status" value="1"/>
</dbReference>
<dbReference type="GO" id="GO:0005524">
    <property type="term" value="F:ATP binding"/>
    <property type="evidence" value="ECO:0007669"/>
    <property type="project" value="TreeGrafter"/>
</dbReference>